<feature type="transmembrane region" description="Helical" evidence="1">
    <location>
        <begin position="66"/>
        <end position="88"/>
    </location>
</feature>
<evidence type="ECO:0000313" key="3">
    <source>
        <dbReference type="Proteomes" id="UP000251402"/>
    </source>
</evidence>
<keyword evidence="1" id="KW-0812">Transmembrane</keyword>
<reference evidence="2" key="1">
    <citation type="submission" date="2019-08" db="EMBL/GenBank/DDBJ databases">
        <title>Comparative genome analysis confer to the adaptation heavy metal polluted environment.</title>
        <authorList>
            <person name="Li Y."/>
        </authorList>
    </citation>
    <scope>NUCLEOTIDE SEQUENCE [LARGE SCALE GENOMIC DNA]</scope>
    <source>
        <strain evidence="2">P1</strain>
    </source>
</reference>
<dbReference type="InterPro" id="IPR019504">
    <property type="entry name" value="Peptidase_U49_Lit_pept"/>
</dbReference>
<name>A0A5C1I6H9_9SPHI</name>
<dbReference type="RefSeq" id="WP_112574903.1">
    <property type="nucleotide sequence ID" value="NZ_CP043450.1"/>
</dbReference>
<keyword evidence="1" id="KW-1133">Transmembrane helix</keyword>
<dbReference type="Pfam" id="PF10463">
    <property type="entry name" value="Peptidase_U49"/>
    <property type="match status" value="1"/>
</dbReference>
<protein>
    <submittedName>
        <fullName evidence="2">Uncharacterized protein</fullName>
    </submittedName>
</protein>
<organism evidence="2 3">
    <name type="scientific">Mucilaginibacter rubeus</name>
    <dbReference type="NCBI Taxonomy" id="2027860"/>
    <lineage>
        <taxon>Bacteria</taxon>
        <taxon>Pseudomonadati</taxon>
        <taxon>Bacteroidota</taxon>
        <taxon>Sphingobacteriia</taxon>
        <taxon>Sphingobacteriales</taxon>
        <taxon>Sphingobacteriaceae</taxon>
        <taxon>Mucilaginibacter</taxon>
    </lineage>
</organism>
<evidence type="ECO:0000313" key="2">
    <source>
        <dbReference type="EMBL" id="QEM12970.1"/>
    </source>
</evidence>
<dbReference type="EMBL" id="CP043450">
    <property type="protein sequence ID" value="QEM12970.1"/>
    <property type="molecule type" value="Genomic_DNA"/>
</dbReference>
<dbReference type="KEGG" id="mrub:DEO27_024140"/>
<keyword evidence="3" id="KW-1185">Reference proteome</keyword>
<proteinExistence type="predicted"/>
<gene>
    <name evidence="2" type="ORF">DEO27_024140</name>
</gene>
<dbReference type="AlphaFoldDB" id="A0A5C1I6H9"/>
<evidence type="ECO:0000256" key="1">
    <source>
        <dbReference type="SAM" id="Phobius"/>
    </source>
</evidence>
<sequence length="335" mass="39029">MEKSNDIPVLYIDALYGNIDETFRTGNKKMADELLALFAKGKVKGLDLKPTMYPMRGPYADLNTQFIVLQAGFLSYLWTVCYFMIGLIDLYQERAQQPVTVVRLSDDNEFMMLNNTLGWGRSLKFGEEDEVTSWPDYIPNPTQSERRVLQANHIFVLATCYLMYHEVGHLVLHADAKDFIKMTKSRDYVLSNEDKRRIRTMEIQADSYALDCMLISIDDEHERYMRFLGTIVAQLSEFFVRTFPAHTLGGQHPDLDERLKRILHRVDVQYPGYKLNLDLTASIGLQLFFALTFTDYIPEDQNNFGFDNFDALTKYLFDIIGEWKNKYHEEANKNH</sequence>
<dbReference type="OrthoDB" id="784886at2"/>
<accession>A0A5C1I6H9</accession>
<keyword evidence="1" id="KW-0472">Membrane</keyword>
<dbReference type="Proteomes" id="UP000251402">
    <property type="component" value="Chromosome"/>
</dbReference>